<gene>
    <name evidence="6" type="ORF">RHSP_10698</name>
</gene>
<evidence type="ECO:0000256" key="5">
    <source>
        <dbReference type="SAM" id="Phobius"/>
    </source>
</evidence>
<keyword evidence="7" id="KW-1185">Reference proteome</keyword>
<proteinExistence type="predicted"/>
<dbReference type="EMBL" id="AQHN01000011">
    <property type="protein sequence ID" value="ENN88908.1"/>
    <property type="molecule type" value="Genomic_DNA"/>
</dbReference>
<comment type="caution">
    <text evidence="6">The sequence shown here is derived from an EMBL/GenBank/DDBJ whole genome shotgun (WGS) entry which is preliminary data.</text>
</comment>
<name>N6UFG1_9HYPH</name>
<evidence type="ECO:0000256" key="2">
    <source>
        <dbReference type="ARBA" id="ARBA00022692"/>
    </source>
</evidence>
<dbReference type="InterPro" id="IPR001129">
    <property type="entry name" value="Membr-assoc_MAPEG"/>
</dbReference>
<keyword evidence="2 5" id="KW-0812">Transmembrane</keyword>
<dbReference type="RefSeq" id="WP_004109606.1">
    <property type="nucleotide sequence ID" value="NZ_AQHN01000011.1"/>
</dbReference>
<dbReference type="AlphaFoldDB" id="N6UFG1"/>
<dbReference type="GO" id="GO:0016020">
    <property type="term" value="C:membrane"/>
    <property type="evidence" value="ECO:0007669"/>
    <property type="project" value="UniProtKB-SubCell"/>
</dbReference>
<reference evidence="6 7" key="1">
    <citation type="journal article" date="2012" name="BMC Genomics">
        <title>Genomic basis of broad host range and environmental adaptability of Rhizobium tropici CIAT 899 and Rhizobium sp. PRF 81 which are used in inoculants for common bean (Phaseolus vulgaris L.).</title>
        <authorList>
            <person name="Ormeno-Orrillo E."/>
            <person name="Menna P."/>
            <person name="Almeida L.G."/>
            <person name="Ollero F.J."/>
            <person name="Nicolas M.F."/>
            <person name="Pains Rodrigues E."/>
            <person name="Shigueyoshi Nakatani A."/>
            <person name="Silva Batista J.S."/>
            <person name="Oliveira Chueire L.M."/>
            <person name="Souza R.C."/>
            <person name="Ribeiro Vasconcelos A.T."/>
            <person name="Megias M."/>
            <person name="Hungria M."/>
            <person name="Martinez-Romero E."/>
        </authorList>
    </citation>
    <scope>NUCLEOTIDE SEQUENCE [LARGE SCALE GENOMIC DNA]</scope>
    <source>
        <strain evidence="6 7">PRF 81</strain>
    </source>
</reference>
<evidence type="ECO:0000256" key="4">
    <source>
        <dbReference type="ARBA" id="ARBA00023136"/>
    </source>
</evidence>
<dbReference type="STRING" id="363754.RHSP_10698"/>
<comment type="subcellular location">
    <subcellularLocation>
        <location evidence="1">Membrane</location>
    </subcellularLocation>
</comment>
<keyword evidence="3 5" id="KW-1133">Transmembrane helix</keyword>
<feature type="transmembrane region" description="Helical" evidence="5">
    <location>
        <begin position="6"/>
        <end position="24"/>
    </location>
</feature>
<evidence type="ECO:0000256" key="1">
    <source>
        <dbReference type="ARBA" id="ARBA00004370"/>
    </source>
</evidence>
<feature type="transmembrane region" description="Helical" evidence="5">
    <location>
        <begin position="86"/>
        <end position="105"/>
    </location>
</feature>
<dbReference type="Proteomes" id="UP000012429">
    <property type="component" value="Unassembled WGS sequence"/>
</dbReference>
<evidence type="ECO:0008006" key="8">
    <source>
        <dbReference type="Google" id="ProtNLM"/>
    </source>
</evidence>
<feature type="transmembrane region" description="Helical" evidence="5">
    <location>
        <begin position="117"/>
        <end position="139"/>
    </location>
</feature>
<sequence>MTGYEIFWPMVAHAVLVFILYALLGWRRRVLVKAGLIQPASFRENHAANEPAGSLVVRNSLANQFELPLLFHVCCILLYTTQADNLPSVILAWIFVVTRYAHAFVHVTSNNLSYRSPLFALGFVALVGMWVWLGIWLAFS</sequence>
<dbReference type="SUPFAM" id="SSF161084">
    <property type="entry name" value="MAPEG domain-like"/>
    <property type="match status" value="1"/>
</dbReference>
<dbReference type="InterPro" id="IPR023352">
    <property type="entry name" value="MAPEG-like_dom_sf"/>
</dbReference>
<protein>
    <recommendedName>
        <fullName evidence="8">MAPEG family protein</fullName>
    </recommendedName>
</protein>
<keyword evidence="4 5" id="KW-0472">Membrane</keyword>
<dbReference type="PATRIC" id="fig|363754.4.peg.920"/>
<accession>N6UFG1</accession>
<evidence type="ECO:0000313" key="6">
    <source>
        <dbReference type="EMBL" id="ENN88908.1"/>
    </source>
</evidence>
<dbReference type="Gene3D" id="1.20.120.550">
    <property type="entry name" value="Membrane associated eicosanoid/glutathione metabolism-like domain"/>
    <property type="match status" value="1"/>
</dbReference>
<organism evidence="6 7">
    <name type="scientific">Rhizobium freirei PRF 81</name>
    <dbReference type="NCBI Taxonomy" id="363754"/>
    <lineage>
        <taxon>Bacteria</taxon>
        <taxon>Pseudomonadati</taxon>
        <taxon>Pseudomonadota</taxon>
        <taxon>Alphaproteobacteria</taxon>
        <taxon>Hyphomicrobiales</taxon>
        <taxon>Rhizobiaceae</taxon>
        <taxon>Rhizobium/Agrobacterium group</taxon>
        <taxon>Rhizobium</taxon>
    </lineage>
</organism>
<evidence type="ECO:0000313" key="7">
    <source>
        <dbReference type="Proteomes" id="UP000012429"/>
    </source>
</evidence>
<evidence type="ECO:0000256" key="3">
    <source>
        <dbReference type="ARBA" id="ARBA00022989"/>
    </source>
</evidence>
<dbReference type="Pfam" id="PF01124">
    <property type="entry name" value="MAPEG"/>
    <property type="match status" value="1"/>
</dbReference>